<dbReference type="InterPro" id="IPR050321">
    <property type="entry name" value="Glycosyltr_2/OpgH_subfam"/>
</dbReference>
<dbReference type="Proteomes" id="UP001589755">
    <property type="component" value="Unassembled WGS sequence"/>
</dbReference>
<keyword evidence="10" id="KW-1185">Reference proteome</keyword>
<dbReference type="EMBL" id="JBHLXD010000044">
    <property type="protein sequence ID" value="MFC0210244.1"/>
    <property type="molecule type" value="Genomic_DNA"/>
</dbReference>
<dbReference type="InterPro" id="IPR029044">
    <property type="entry name" value="Nucleotide-diphossugar_trans"/>
</dbReference>
<feature type="transmembrane region" description="Helical" evidence="8">
    <location>
        <begin position="221"/>
        <end position="241"/>
    </location>
</feature>
<keyword evidence="4 8" id="KW-0812">Transmembrane</keyword>
<evidence type="ECO:0000313" key="9">
    <source>
        <dbReference type="EMBL" id="MFC0210244.1"/>
    </source>
</evidence>
<dbReference type="RefSeq" id="WP_261522315.1">
    <property type="nucleotide sequence ID" value="NZ_JAODNW010000024.1"/>
</dbReference>
<comment type="subcellular location">
    <subcellularLocation>
        <location evidence="1">Membrane</location>
        <topology evidence="1">Multi-pass membrane protein</topology>
    </subcellularLocation>
</comment>
<keyword evidence="2 9" id="KW-0328">Glycosyltransferase</keyword>
<dbReference type="EC" id="2.4.-.-" evidence="9"/>
<keyword evidence="3 9" id="KW-0808">Transferase</keyword>
<evidence type="ECO:0000313" key="10">
    <source>
        <dbReference type="Proteomes" id="UP001589755"/>
    </source>
</evidence>
<dbReference type="PANTHER" id="PTHR43867:SF2">
    <property type="entry name" value="CELLULOSE SYNTHASE CATALYTIC SUBUNIT A [UDP-FORMING]"/>
    <property type="match status" value="1"/>
</dbReference>
<dbReference type="SUPFAM" id="SSF53448">
    <property type="entry name" value="Nucleotide-diphospho-sugar transferases"/>
    <property type="match status" value="1"/>
</dbReference>
<keyword evidence="6 8" id="KW-0472">Membrane</keyword>
<reference evidence="9 10" key="1">
    <citation type="submission" date="2024-09" db="EMBL/GenBank/DDBJ databases">
        <authorList>
            <person name="Sun Q."/>
            <person name="Mori K."/>
        </authorList>
    </citation>
    <scope>NUCLEOTIDE SEQUENCE [LARGE SCALE GENOMIC DNA]</scope>
    <source>
        <strain evidence="9 10">CCM 8543</strain>
    </source>
</reference>
<feature type="compositionally biased region" description="Polar residues" evidence="7">
    <location>
        <begin position="1"/>
        <end position="19"/>
    </location>
</feature>
<feature type="transmembrane region" description="Helical" evidence="8">
    <location>
        <begin position="560"/>
        <end position="580"/>
    </location>
</feature>
<gene>
    <name evidence="9" type="ORF">ACFFJ2_17745</name>
</gene>
<keyword evidence="5 8" id="KW-1133">Transmembrane helix</keyword>
<evidence type="ECO:0000256" key="2">
    <source>
        <dbReference type="ARBA" id="ARBA00022676"/>
    </source>
</evidence>
<feature type="compositionally biased region" description="Low complexity" evidence="7">
    <location>
        <begin position="646"/>
        <end position="662"/>
    </location>
</feature>
<feature type="region of interest" description="Disordered" evidence="7">
    <location>
        <begin position="1"/>
        <end position="23"/>
    </location>
</feature>
<feature type="region of interest" description="Disordered" evidence="7">
    <location>
        <begin position="624"/>
        <end position="662"/>
    </location>
</feature>
<feature type="transmembrane region" description="Helical" evidence="8">
    <location>
        <begin position="191"/>
        <end position="215"/>
    </location>
</feature>
<dbReference type="Gene3D" id="3.90.550.10">
    <property type="entry name" value="Spore Coat Polysaccharide Biosynthesis Protein SpsA, Chain A"/>
    <property type="match status" value="1"/>
</dbReference>
<accession>A0ABV6DCA8</accession>
<evidence type="ECO:0000256" key="4">
    <source>
        <dbReference type="ARBA" id="ARBA00022692"/>
    </source>
</evidence>
<comment type="caution">
    <text evidence="9">The sequence shown here is derived from an EMBL/GenBank/DDBJ whole genome shotgun (WGS) entry which is preliminary data.</text>
</comment>
<evidence type="ECO:0000256" key="1">
    <source>
        <dbReference type="ARBA" id="ARBA00004141"/>
    </source>
</evidence>
<evidence type="ECO:0000256" key="6">
    <source>
        <dbReference type="ARBA" id="ARBA00023136"/>
    </source>
</evidence>
<dbReference type="GO" id="GO:0016757">
    <property type="term" value="F:glycosyltransferase activity"/>
    <property type="evidence" value="ECO:0007669"/>
    <property type="project" value="UniProtKB-KW"/>
</dbReference>
<evidence type="ECO:0000256" key="7">
    <source>
        <dbReference type="SAM" id="MobiDB-lite"/>
    </source>
</evidence>
<organism evidence="9 10">
    <name type="scientific">Chelativorans intermedius</name>
    <dbReference type="NCBI Taxonomy" id="515947"/>
    <lineage>
        <taxon>Bacteria</taxon>
        <taxon>Pseudomonadati</taxon>
        <taxon>Pseudomonadota</taxon>
        <taxon>Alphaproteobacteria</taxon>
        <taxon>Hyphomicrobiales</taxon>
        <taxon>Phyllobacteriaceae</taxon>
        <taxon>Chelativorans</taxon>
    </lineage>
</organism>
<name>A0ABV6DCA8_9HYPH</name>
<evidence type="ECO:0000256" key="5">
    <source>
        <dbReference type="ARBA" id="ARBA00022989"/>
    </source>
</evidence>
<feature type="transmembrane region" description="Helical" evidence="8">
    <location>
        <begin position="520"/>
        <end position="548"/>
    </location>
</feature>
<protein>
    <submittedName>
        <fullName evidence="9">Glycosyltransferase</fullName>
        <ecNumber evidence="9">2.4.-.-</ecNumber>
    </submittedName>
</protein>
<sequence length="662" mass="73399">MFASFATRTGGQEAANPTSGAPAPSGLAEWWPVLEGLGLSHNDLATVERQARLAGVCFQRELVASGVIGEADLFYVLARHLGLDFVDEVRPESLLVREPQCLNILRRPSGTARVPALDLSTGQPVFLIAPQAVSIPAMRRLLARHPRIARMMRVVPPSVLRGALMARAEGHLSQGAVNGLFEKWSHLSARLVMTGWQGAVLGALVAVLGMSLLLWTGPALLGLHIVLSLSFLSCVTLRLLAAARARSAQPGRELKAVRTEDMPVYTVIVALYKEAEIVPDLLMALGRIVWPRSKLEIKLVCERDDHETLRAIAAHGLRPCIEVIEVPGAGPRTKPKALSYALPMTSGEFLVLFDAEDRPHPFQLIEAWQRFREGGEDLACLQAPLVISNRHESWLSRMFAFEYAALFHGILPWLAGRGLVLPLGGTSNHFRRSVLERVGGWDPYNVTEDADLGLRLRRFGYRVDTIASPTYEDAPTTLPVWLPQRTRWFKGWFQTWLVHMRDAPRLARELGLRSFLATQVLFPGMLLCALGNLLFLLAILAFCAFFLIRGSLPHAYGAMLLVDLFNIVCGYGAFLALGWWTLPPPARRSLWKHAALTPAYWMLLSLAAWRALWQLYTCPHHWEKTPHRPHRPTPARPQRRKPGPEPTTAPSSSPIASMSRPG</sequence>
<evidence type="ECO:0000256" key="8">
    <source>
        <dbReference type="SAM" id="Phobius"/>
    </source>
</evidence>
<evidence type="ECO:0000256" key="3">
    <source>
        <dbReference type="ARBA" id="ARBA00022679"/>
    </source>
</evidence>
<dbReference type="Pfam" id="PF13641">
    <property type="entry name" value="Glyco_tranf_2_3"/>
    <property type="match status" value="1"/>
</dbReference>
<dbReference type="PANTHER" id="PTHR43867">
    <property type="entry name" value="CELLULOSE SYNTHASE CATALYTIC SUBUNIT A [UDP-FORMING]"/>
    <property type="match status" value="1"/>
</dbReference>
<feature type="compositionally biased region" description="Basic residues" evidence="7">
    <location>
        <begin position="627"/>
        <end position="641"/>
    </location>
</feature>
<proteinExistence type="predicted"/>